<dbReference type="GO" id="GO:0000467">
    <property type="term" value="P:exonucleolytic trimming to generate mature 3'-end of 5.8S rRNA from tricistronic rRNA transcript (SSU-rRNA, 5.8S rRNA, LSU-rRNA)"/>
    <property type="evidence" value="ECO:0007669"/>
    <property type="project" value="TreeGrafter"/>
</dbReference>
<sequence length="289" mass="31218">MSLVSLNEAEKVYIIHGVEENFRCDGRSRQDYRPLELEMDIVSNANGSARLRLANSDILVCVKIEIDTPLPETPNDGKIEYFVDCSANATPAFEGRGGEHLAAELSRFLSLAHSPVFNLSKLCIVPGQSCWKLFVDVLILECGGNLFDAVSLAAKAALCNTSLPNIVGIYEDGQNTDLQISDDPFDTKLLDESDLPVLVSLCKIGNSYVADPTIEEEICGAGCIVVSVTPKGNVTAVLKKGAGSFMPDTLNEIITSGSHIGILLNKALNETLNQDMSSNVCKQQYGFLK</sequence>
<dbReference type="SUPFAM" id="SSF54211">
    <property type="entry name" value="Ribosomal protein S5 domain 2-like"/>
    <property type="match status" value="1"/>
</dbReference>
<dbReference type="GO" id="GO:0071035">
    <property type="term" value="P:nuclear polyadenylation-dependent rRNA catabolic process"/>
    <property type="evidence" value="ECO:0007669"/>
    <property type="project" value="TreeGrafter"/>
</dbReference>
<dbReference type="Pfam" id="PF01138">
    <property type="entry name" value="RNase_PH"/>
    <property type="match status" value="1"/>
</dbReference>
<organism evidence="9">
    <name type="scientific">Melanaphis sacchari</name>
    <dbReference type="NCBI Taxonomy" id="742174"/>
    <lineage>
        <taxon>Eukaryota</taxon>
        <taxon>Metazoa</taxon>
        <taxon>Ecdysozoa</taxon>
        <taxon>Arthropoda</taxon>
        <taxon>Hexapoda</taxon>
        <taxon>Insecta</taxon>
        <taxon>Pterygota</taxon>
        <taxon>Neoptera</taxon>
        <taxon>Paraneoptera</taxon>
        <taxon>Hemiptera</taxon>
        <taxon>Sternorrhyncha</taxon>
        <taxon>Aphidomorpha</taxon>
        <taxon>Aphidoidea</taxon>
        <taxon>Aphididae</taxon>
        <taxon>Aphidini</taxon>
        <taxon>Melanaphis</taxon>
    </lineage>
</organism>
<dbReference type="GO" id="GO:0034476">
    <property type="term" value="P:U5 snRNA 3'-end processing"/>
    <property type="evidence" value="ECO:0007669"/>
    <property type="project" value="TreeGrafter"/>
</dbReference>
<reference evidence="9" key="1">
    <citation type="submission" date="2017-10" db="EMBL/GenBank/DDBJ databases">
        <title>Transcriptome Assembly of Sugarcane Aphid Adults.</title>
        <authorList>
            <person name="Scully E.D."/>
            <person name="Palmer N.A."/>
            <person name="Geib S.M."/>
            <person name="Sarath G."/>
            <person name="Sattler S.E."/>
        </authorList>
    </citation>
    <scope>NUCLEOTIDE SEQUENCE</scope>
    <source>
        <tissue evidence="9">Whole body</tissue>
    </source>
</reference>
<dbReference type="GO" id="GO:0005730">
    <property type="term" value="C:nucleolus"/>
    <property type="evidence" value="ECO:0007669"/>
    <property type="project" value="UniProtKB-SubCell"/>
</dbReference>
<dbReference type="OrthoDB" id="272245at2759"/>
<dbReference type="PANTHER" id="PTHR11097:SF8">
    <property type="entry name" value="EXOSOME COMPLEX COMPONENT RRP42"/>
    <property type="match status" value="1"/>
</dbReference>
<keyword evidence="5" id="KW-0271">Exosome</keyword>
<dbReference type="GO" id="GO:0034473">
    <property type="term" value="P:U1 snRNA 3'-end processing"/>
    <property type="evidence" value="ECO:0007669"/>
    <property type="project" value="TreeGrafter"/>
</dbReference>
<dbReference type="InterPro" id="IPR050590">
    <property type="entry name" value="Exosome_comp_Rrp42_subfam"/>
</dbReference>
<dbReference type="GO" id="GO:0000177">
    <property type="term" value="C:cytoplasmic exosome (RNase complex)"/>
    <property type="evidence" value="ECO:0007669"/>
    <property type="project" value="TreeGrafter"/>
</dbReference>
<dbReference type="Pfam" id="PF03725">
    <property type="entry name" value="RNase_PH_C"/>
    <property type="match status" value="1"/>
</dbReference>
<evidence type="ECO:0000256" key="1">
    <source>
        <dbReference type="ARBA" id="ARBA00004496"/>
    </source>
</evidence>
<dbReference type="InterPro" id="IPR020568">
    <property type="entry name" value="Ribosomal_Su5_D2-typ_SF"/>
</dbReference>
<comment type="similarity">
    <text evidence="3">Belongs to the RNase PH family.</text>
</comment>
<dbReference type="InterPro" id="IPR015847">
    <property type="entry name" value="ExoRNase_PH_dom2"/>
</dbReference>
<dbReference type="GO" id="GO:0071038">
    <property type="term" value="P:TRAMP-dependent tRNA surveillance pathway"/>
    <property type="evidence" value="ECO:0007669"/>
    <property type="project" value="TreeGrafter"/>
</dbReference>
<dbReference type="SUPFAM" id="SSF55666">
    <property type="entry name" value="Ribonuclease PH domain 2-like"/>
    <property type="match status" value="1"/>
</dbReference>
<protein>
    <recommendedName>
        <fullName evidence="6">Ribosomal RNA-processing protein 42</fullName>
    </recommendedName>
</protein>
<dbReference type="PANTHER" id="PTHR11097">
    <property type="entry name" value="EXOSOME COMPLEX EXONUCLEASE RIBOSOMAL RNA PROCESSING PROTEIN"/>
    <property type="match status" value="1"/>
</dbReference>
<dbReference type="InterPro" id="IPR001247">
    <property type="entry name" value="ExoRNase_PH_dom1"/>
</dbReference>
<dbReference type="InterPro" id="IPR036345">
    <property type="entry name" value="ExoRNase_PH_dom2_sf"/>
</dbReference>
<dbReference type="CDD" id="cd11367">
    <property type="entry name" value="RNase_PH_RRP42"/>
    <property type="match status" value="1"/>
</dbReference>
<evidence type="ECO:0000313" key="9">
    <source>
        <dbReference type="EMBL" id="MBW13310.1"/>
    </source>
</evidence>
<feature type="domain" description="Exoribonuclease phosphorolytic" evidence="7">
    <location>
        <begin position="32"/>
        <end position="164"/>
    </location>
</feature>
<dbReference type="GO" id="GO:0000176">
    <property type="term" value="C:nuclear exosome (RNase complex)"/>
    <property type="evidence" value="ECO:0007669"/>
    <property type="project" value="TreeGrafter"/>
</dbReference>
<evidence type="ECO:0000259" key="8">
    <source>
        <dbReference type="Pfam" id="PF03725"/>
    </source>
</evidence>
<dbReference type="GO" id="GO:0016075">
    <property type="term" value="P:rRNA catabolic process"/>
    <property type="evidence" value="ECO:0007669"/>
    <property type="project" value="TreeGrafter"/>
</dbReference>
<dbReference type="EMBL" id="GFXV01001505">
    <property type="protein sequence ID" value="MBW13310.1"/>
    <property type="molecule type" value="Transcribed_RNA"/>
</dbReference>
<evidence type="ECO:0000256" key="6">
    <source>
        <dbReference type="ARBA" id="ARBA00042523"/>
    </source>
</evidence>
<name>A0A2H8TH04_9HEMI</name>
<proteinExistence type="inferred from homology"/>
<comment type="subcellular location">
    <subcellularLocation>
        <location evidence="1">Cytoplasm</location>
    </subcellularLocation>
    <subcellularLocation>
        <location evidence="2">Nucleus</location>
        <location evidence="2">Nucleolus</location>
    </subcellularLocation>
</comment>
<dbReference type="InterPro" id="IPR027408">
    <property type="entry name" value="PNPase/RNase_PH_dom_sf"/>
</dbReference>
<dbReference type="GO" id="GO:0035925">
    <property type="term" value="F:mRNA 3'-UTR AU-rich region binding"/>
    <property type="evidence" value="ECO:0007669"/>
    <property type="project" value="TreeGrafter"/>
</dbReference>
<evidence type="ECO:0000256" key="4">
    <source>
        <dbReference type="ARBA" id="ARBA00022490"/>
    </source>
</evidence>
<dbReference type="GO" id="GO:0034475">
    <property type="term" value="P:U4 snRNA 3'-end processing"/>
    <property type="evidence" value="ECO:0007669"/>
    <property type="project" value="TreeGrafter"/>
</dbReference>
<dbReference type="Gene3D" id="3.30.230.70">
    <property type="entry name" value="GHMP Kinase, N-terminal domain"/>
    <property type="match status" value="1"/>
</dbReference>
<dbReference type="GO" id="GO:0071028">
    <property type="term" value="P:nuclear mRNA surveillance"/>
    <property type="evidence" value="ECO:0007669"/>
    <property type="project" value="TreeGrafter"/>
</dbReference>
<keyword evidence="4" id="KW-0963">Cytoplasm</keyword>
<feature type="domain" description="Exoribonuclease phosphorolytic" evidence="8">
    <location>
        <begin position="194"/>
        <end position="255"/>
    </location>
</feature>
<evidence type="ECO:0000256" key="2">
    <source>
        <dbReference type="ARBA" id="ARBA00004604"/>
    </source>
</evidence>
<accession>A0A2H8TH04</accession>
<evidence type="ECO:0000256" key="3">
    <source>
        <dbReference type="ARBA" id="ARBA00006678"/>
    </source>
</evidence>
<evidence type="ECO:0000259" key="7">
    <source>
        <dbReference type="Pfam" id="PF01138"/>
    </source>
</evidence>
<gene>
    <name evidence="9" type="primary">EXOSC7</name>
</gene>
<evidence type="ECO:0000256" key="5">
    <source>
        <dbReference type="ARBA" id="ARBA00022835"/>
    </source>
</evidence>
<dbReference type="AlphaFoldDB" id="A0A2H8TH04"/>